<sequence>MDRSFDFQRSANHWHSVLHQASKPLVDTAAEDNVIDRFSLISSSVFTQLQALDSLLSPYVASSVTGTSGKEHIGGLVKMPRTQNLMHYIQAKRVLFEQTDIKDIVHDARLAGDLIKQMQASIDEQRRKSGQVVSKHLHEHRLGVIACLQHVLKSVHNAVEEYERYRLNIETNVNSTLGIMKESKRKSYRLMKEEEQMDDGNKATISNGYLSLFYAEAVKQDSKAPSETSATAMEEASAPPSPTLMPAQPPTSMPPQSRKNQQLPTYINQLNIESLEPMREDELMMMQQEHKTIVTKVHESMQMSELNTINNVQQRLSEISSMFEQFSGTLAVQLDMFESINANVMESLSNIEKTEDNLQKAEKENIPYHQLLMCYAFLSCAGFLLLVDYLKSYGGGYLI</sequence>
<keyword evidence="3" id="KW-0813">Transport</keyword>
<dbReference type="SUPFAM" id="SSF58038">
    <property type="entry name" value="SNARE fusion complex"/>
    <property type="match status" value="1"/>
</dbReference>
<dbReference type="GO" id="GO:0005783">
    <property type="term" value="C:endoplasmic reticulum"/>
    <property type="evidence" value="ECO:0007669"/>
    <property type="project" value="TreeGrafter"/>
</dbReference>
<dbReference type="PROSITE" id="PS50192">
    <property type="entry name" value="T_SNARE"/>
    <property type="match status" value="1"/>
</dbReference>
<keyword evidence="4" id="KW-0812">Transmembrane</keyword>
<comment type="subcellular location">
    <subcellularLocation>
        <location evidence="1">Membrane</location>
        <topology evidence="1">Single-pass type IV membrane protein</topology>
    </subcellularLocation>
</comment>
<feature type="region of interest" description="Disordered" evidence="9">
    <location>
        <begin position="224"/>
        <end position="260"/>
    </location>
</feature>
<feature type="domain" description="T-SNARE coiled-coil homology" evidence="10">
    <location>
        <begin position="299"/>
        <end position="361"/>
    </location>
</feature>
<dbReference type="AlphaFoldDB" id="A0AAD8PFR1"/>
<name>A0AAD8PFR1_BABGI</name>
<dbReference type="GO" id="GO:0015031">
    <property type="term" value="P:protein transport"/>
    <property type="evidence" value="ECO:0007669"/>
    <property type="project" value="UniProtKB-KW"/>
</dbReference>
<evidence type="ECO:0000256" key="2">
    <source>
        <dbReference type="ARBA" id="ARBA00009063"/>
    </source>
</evidence>
<evidence type="ECO:0000256" key="9">
    <source>
        <dbReference type="SAM" id="MobiDB-lite"/>
    </source>
</evidence>
<evidence type="ECO:0000256" key="7">
    <source>
        <dbReference type="ARBA" id="ARBA00023054"/>
    </source>
</evidence>
<dbReference type="PANTHER" id="PTHR15959">
    <property type="entry name" value="SYNTAXIN-18"/>
    <property type="match status" value="1"/>
</dbReference>
<keyword evidence="5" id="KW-0653">Protein transport</keyword>
<comment type="caution">
    <text evidence="11">The sequence shown here is derived from an EMBL/GenBank/DDBJ whole genome shotgun (WGS) entry which is preliminary data.</text>
</comment>
<evidence type="ECO:0000256" key="4">
    <source>
        <dbReference type="ARBA" id="ARBA00022692"/>
    </source>
</evidence>
<evidence type="ECO:0000313" key="11">
    <source>
        <dbReference type="EMBL" id="KAK1444410.1"/>
    </source>
</evidence>
<dbReference type="PANTHER" id="PTHR15959:SF0">
    <property type="entry name" value="SYNTAXIN-18"/>
    <property type="match status" value="1"/>
</dbReference>
<comment type="similarity">
    <text evidence="2">Belongs to the syntaxin family.</text>
</comment>
<proteinExistence type="inferred from homology"/>
<keyword evidence="6" id="KW-1133">Transmembrane helix</keyword>
<keyword evidence="7" id="KW-0175">Coiled coil</keyword>
<accession>A0AAD8PFR1</accession>
<dbReference type="EMBL" id="JAVEPI010000001">
    <property type="protein sequence ID" value="KAK1444410.1"/>
    <property type="molecule type" value="Genomic_DNA"/>
</dbReference>
<organism evidence="11 12">
    <name type="scientific">Babesia gibsoni</name>
    <dbReference type="NCBI Taxonomy" id="33632"/>
    <lineage>
        <taxon>Eukaryota</taxon>
        <taxon>Sar</taxon>
        <taxon>Alveolata</taxon>
        <taxon>Apicomplexa</taxon>
        <taxon>Aconoidasida</taxon>
        <taxon>Piroplasmida</taxon>
        <taxon>Babesiidae</taxon>
        <taxon>Babesia</taxon>
    </lineage>
</organism>
<feature type="compositionally biased region" description="Low complexity" evidence="9">
    <location>
        <begin position="225"/>
        <end position="238"/>
    </location>
</feature>
<evidence type="ECO:0000256" key="5">
    <source>
        <dbReference type="ARBA" id="ARBA00022927"/>
    </source>
</evidence>
<keyword evidence="12" id="KW-1185">Reference proteome</keyword>
<protein>
    <recommendedName>
        <fullName evidence="10">t-SNARE coiled-coil homology domain-containing protein</fullName>
    </recommendedName>
</protein>
<reference evidence="11" key="1">
    <citation type="submission" date="2023-08" db="EMBL/GenBank/DDBJ databases">
        <title>Draft sequence of the Babesia gibsoni genome.</title>
        <authorList>
            <person name="Yamagishi J.Y."/>
            <person name="Xuan X.X."/>
        </authorList>
    </citation>
    <scope>NUCLEOTIDE SEQUENCE</scope>
    <source>
        <strain evidence="11">Azabu</strain>
    </source>
</reference>
<evidence type="ECO:0000256" key="6">
    <source>
        <dbReference type="ARBA" id="ARBA00022989"/>
    </source>
</evidence>
<keyword evidence="8" id="KW-0472">Membrane</keyword>
<evidence type="ECO:0000259" key="10">
    <source>
        <dbReference type="PROSITE" id="PS50192"/>
    </source>
</evidence>
<dbReference type="Gene3D" id="1.20.5.110">
    <property type="match status" value="1"/>
</dbReference>
<evidence type="ECO:0000256" key="3">
    <source>
        <dbReference type="ARBA" id="ARBA00022448"/>
    </source>
</evidence>
<evidence type="ECO:0000256" key="8">
    <source>
        <dbReference type="ARBA" id="ARBA00023136"/>
    </source>
</evidence>
<evidence type="ECO:0000313" key="12">
    <source>
        <dbReference type="Proteomes" id="UP001230268"/>
    </source>
</evidence>
<dbReference type="Proteomes" id="UP001230268">
    <property type="component" value="Unassembled WGS sequence"/>
</dbReference>
<gene>
    <name evidence="11" type="ORF">BgAZ_103160</name>
</gene>
<feature type="compositionally biased region" description="Pro residues" evidence="9">
    <location>
        <begin position="239"/>
        <end position="253"/>
    </location>
</feature>
<evidence type="ECO:0000256" key="1">
    <source>
        <dbReference type="ARBA" id="ARBA00004211"/>
    </source>
</evidence>
<dbReference type="GO" id="GO:0031201">
    <property type="term" value="C:SNARE complex"/>
    <property type="evidence" value="ECO:0007669"/>
    <property type="project" value="TreeGrafter"/>
</dbReference>
<dbReference type="GO" id="GO:0006890">
    <property type="term" value="P:retrograde vesicle-mediated transport, Golgi to endoplasmic reticulum"/>
    <property type="evidence" value="ECO:0007669"/>
    <property type="project" value="TreeGrafter"/>
</dbReference>
<dbReference type="InterPro" id="IPR000727">
    <property type="entry name" value="T_SNARE_dom"/>
</dbReference>